<keyword evidence="3" id="KW-0813">Transport</keyword>
<comment type="similarity">
    <text evidence="2">Belongs to the oligopeptide OPT transporter family.</text>
</comment>
<evidence type="ECO:0000256" key="8">
    <source>
        <dbReference type="ARBA" id="ARBA00023136"/>
    </source>
</evidence>
<gene>
    <name evidence="10" type="ORF">EHS25_005665</name>
</gene>
<dbReference type="InterPro" id="IPR004648">
    <property type="entry name" value="Oligpept_transpt"/>
</dbReference>
<dbReference type="GO" id="GO:0015031">
    <property type="term" value="P:protein transport"/>
    <property type="evidence" value="ECO:0007669"/>
    <property type="project" value="UniProtKB-KW"/>
</dbReference>
<evidence type="ECO:0000256" key="3">
    <source>
        <dbReference type="ARBA" id="ARBA00022448"/>
    </source>
</evidence>
<dbReference type="AlphaFoldDB" id="A0A427XVL6"/>
<keyword evidence="7 9" id="KW-1133">Transmembrane helix</keyword>
<comment type="subcellular location">
    <subcellularLocation>
        <location evidence="1">Membrane</location>
        <topology evidence="1">Multi-pass membrane protein</topology>
    </subcellularLocation>
</comment>
<accession>A0A427XVL6</accession>
<organism evidence="10 11">
    <name type="scientific">Saitozyma podzolica</name>
    <dbReference type="NCBI Taxonomy" id="1890683"/>
    <lineage>
        <taxon>Eukaryota</taxon>
        <taxon>Fungi</taxon>
        <taxon>Dikarya</taxon>
        <taxon>Basidiomycota</taxon>
        <taxon>Agaricomycotina</taxon>
        <taxon>Tremellomycetes</taxon>
        <taxon>Tremellales</taxon>
        <taxon>Trimorphomycetaceae</taxon>
        <taxon>Saitozyma</taxon>
    </lineage>
</organism>
<evidence type="ECO:0000256" key="2">
    <source>
        <dbReference type="ARBA" id="ARBA00008807"/>
    </source>
</evidence>
<reference evidence="10 11" key="1">
    <citation type="submission" date="2018-11" db="EMBL/GenBank/DDBJ databases">
        <title>Genome sequence of Saitozyma podzolica DSM 27192.</title>
        <authorList>
            <person name="Aliyu H."/>
            <person name="Gorte O."/>
            <person name="Ochsenreither K."/>
        </authorList>
    </citation>
    <scope>NUCLEOTIDE SEQUENCE [LARGE SCALE GENOMIC DNA]</scope>
    <source>
        <strain evidence="10 11">DSM 27192</strain>
    </source>
</reference>
<evidence type="ECO:0000256" key="5">
    <source>
        <dbReference type="ARBA" id="ARBA00022856"/>
    </source>
</evidence>
<dbReference type="EMBL" id="RSCD01000025">
    <property type="protein sequence ID" value="RSH82956.1"/>
    <property type="molecule type" value="Genomic_DNA"/>
</dbReference>
<keyword evidence="4 9" id="KW-0812">Transmembrane</keyword>
<comment type="caution">
    <text evidence="10">The sequence shown here is derived from an EMBL/GenBank/DDBJ whole genome shotgun (WGS) entry which is preliminary data.</text>
</comment>
<dbReference type="Proteomes" id="UP000279259">
    <property type="component" value="Unassembled WGS sequence"/>
</dbReference>
<evidence type="ECO:0000313" key="11">
    <source>
        <dbReference type="Proteomes" id="UP000279259"/>
    </source>
</evidence>
<keyword evidence="8 9" id="KW-0472">Membrane</keyword>
<evidence type="ECO:0000256" key="1">
    <source>
        <dbReference type="ARBA" id="ARBA00004141"/>
    </source>
</evidence>
<dbReference type="OrthoDB" id="9986677at2759"/>
<keyword evidence="11" id="KW-1185">Reference proteome</keyword>
<dbReference type="InterPro" id="IPR004813">
    <property type="entry name" value="OPT"/>
</dbReference>
<evidence type="ECO:0000313" key="10">
    <source>
        <dbReference type="EMBL" id="RSH82956.1"/>
    </source>
</evidence>
<evidence type="ECO:0000256" key="9">
    <source>
        <dbReference type="SAM" id="Phobius"/>
    </source>
</evidence>
<proteinExistence type="inferred from homology"/>
<name>A0A427XVL6_9TREE</name>
<dbReference type="Pfam" id="PF03169">
    <property type="entry name" value="OPT"/>
    <property type="match status" value="1"/>
</dbReference>
<keyword evidence="6" id="KW-0653">Protein transport</keyword>
<dbReference type="GO" id="GO:0035673">
    <property type="term" value="F:oligopeptide transmembrane transporter activity"/>
    <property type="evidence" value="ECO:0007669"/>
    <property type="project" value="InterPro"/>
</dbReference>
<dbReference type="PANTHER" id="PTHR22601">
    <property type="entry name" value="ISP4 LIKE PROTEIN"/>
    <property type="match status" value="1"/>
</dbReference>
<dbReference type="GO" id="GO:0016020">
    <property type="term" value="C:membrane"/>
    <property type="evidence" value="ECO:0007669"/>
    <property type="project" value="UniProtKB-SubCell"/>
</dbReference>
<evidence type="ECO:0000256" key="4">
    <source>
        <dbReference type="ARBA" id="ARBA00022692"/>
    </source>
</evidence>
<feature type="transmembrane region" description="Helical" evidence="9">
    <location>
        <begin position="21"/>
        <end position="40"/>
    </location>
</feature>
<evidence type="ECO:0000256" key="6">
    <source>
        <dbReference type="ARBA" id="ARBA00022927"/>
    </source>
</evidence>
<evidence type="ECO:0000256" key="7">
    <source>
        <dbReference type="ARBA" id="ARBA00022989"/>
    </source>
</evidence>
<protein>
    <submittedName>
        <fullName evidence="10">Uncharacterized protein</fullName>
    </submittedName>
</protein>
<keyword evidence="5" id="KW-0571">Peptide transport</keyword>
<sequence>MYYIKRRYTSWWRKYNYILEAAFDVGIALSGIIETFVFAFTNGGKGISISWWGNKVATAGVDYQTYNQNATLLPIPQQGYFGLSPDEYPMAF</sequence>